<gene>
    <name evidence="2" type="primary">Aste57867_8945</name>
    <name evidence="1" type="ORF">As57867_008910</name>
    <name evidence="2" type="ORF">ASTE57867_8945</name>
</gene>
<dbReference type="OrthoDB" id="79650at2759"/>
<sequence length="118" mass="13316">MPLFSKSPKQQPKTTLKHKVSTWFKNVLPQRCTCHKLVAAKPSSKTPKCDIEPTVKIPRKYASEKATTTFVGGHRVPYIPSQVNQLKVARSSFDPIEEKEICDHCAARNEASDTDDEY</sequence>
<accession>A0A485KLS5</accession>
<reference evidence="1" key="2">
    <citation type="submission" date="2019-06" db="EMBL/GenBank/DDBJ databases">
        <title>Genomics analysis of Aphanomyces spp. identifies a new class of oomycete effector associated with host adaptation.</title>
        <authorList>
            <person name="Gaulin E."/>
        </authorList>
    </citation>
    <scope>NUCLEOTIDE SEQUENCE</scope>
    <source>
        <strain evidence="1">CBS 578.67</strain>
    </source>
</reference>
<evidence type="ECO:0000313" key="1">
    <source>
        <dbReference type="EMBL" id="KAF0700538.1"/>
    </source>
</evidence>
<evidence type="ECO:0000313" key="3">
    <source>
        <dbReference type="Proteomes" id="UP000332933"/>
    </source>
</evidence>
<dbReference type="AlphaFoldDB" id="A0A485KLS5"/>
<protein>
    <submittedName>
        <fullName evidence="2">Aste57867_8945 protein</fullName>
    </submittedName>
</protein>
<reference evidence="2 3" key="1">
    <citation type="submission" date="2019-03" db="EMBL/GenBank/DDBJ databases">
        <authorList>
            <person name="Gaulin E."/>
            <person name="Dumas B."/>
        </authorList>
    </citation>
    <scope>NUCLEOTIDE SEQUENCE [LARGE SCALE GENOMIC DNA]</scope>
    <source>
        <strain evidence="2">CBS 568.67</strain>
    </source>
</reference>
<proteinExistence type="predicted"/>
<dbReference type="Proteomes" id="UP000332933">
    <property type="component" value="Unassembled WGS sequence"/>
</dbReference>
<evidence type="ECO:0000313" key="2">
    <source>
        <dbReference type="EMBL" id="VFT85829.1"/>
    </source>
</evidence>
<keyword evidence="3" id="KW-1185">Reference proteome</keyword>
<dbReference type="EMBL" id="VJMH01005118">
    <property type="protein sequence ID" value="KAF0700538.1"/>
    <property type="molecule type" value="Genomic_DNA"/>
</dbReference>
<organism evidence="2 3">
    <name type="scientific">Aphanomyces stellatus</name>
    <dbReference type="NCBI Taxonomy" id="120398"/>
    <lineage>
        <taxon>Eukaryota</taxon>
        <taxon>Sar</taxon>
        <taxon>Stramenopiles</taxon>
        <taxon>Oomycota</taxon>
        <taxon>Saprolegniomycetes</taxon>
        <taxon>Saprolegniales</taxon>
        <taxon>Verrucalvaceae</taxon>
        <taxon>Aphanomyces</taxon>
    </lineage>
</organism>
<dbReference type="EMBL" id="CAADRA010005139">
    <property type="protein sequence ID" value="VFT85829.1"/>
    <property type="molecule type" value="Genomic_DNA"/>
</dbReference>
<name>A0A485KLS5_9STRA</name>